<feature type="non-terminal residue" evidence="6">
    <location>
        <position position="213"/>
    </location>
</feature>
<comment type="cofactor">
    <cofactor evidence="1 4 5">
        <name>pyridoxal 5'-phosphate</name>
        <dbReference type="ChEBI" id="CHEBI:597326"/>
    </cofactor>
</comment>
<evidence type="ECO:0008006" key="8">
    <source>
        <dbReference type="Google" id="ProtNLM"/>
    </source>
</evidence>
<proteinExistence type="inferred from homology"/>
<organism evidence="6 7">
    <name type="scientific">Rhynchophorus ferrugineus</name>
    <name type="common">Red palm weevil</name>
    <name type="synonym">Curculio ferrugineus</name>
    <dbReference type="NCBI Taxonomy" id="354439"/>
    <lineage>
        <taxon>Eukaryota</taxon>
        <taxon>Metazoa</taxon>
        <taxon>Ecdysozoa</taxon>
        <taxon>Arthropoda</taxon>
        <taxon>Hexapoda</taxon>
        <taxon>Insecta</taxon>
        <taxon>Pterygota</taxon>
        <taxon>Neoptera</taxon>
        <taxon>Endopterygota</taxon>
        <taxon>Coleoptera</taxon>
        <taxon>Polyphaga</taxon>
        <taxon>Cucujiformia</taxon>
        <taxon>Curculionidae</taxon>
        <taxon>Dryophthorinae</taxon>
        <taxon>Rhynchophorus</taxon>
    </lineage>
</organism>
<accession>A0A834MD72</accession>
<dbReference type="InterPro" id="IPR015421">
    <property type="entry name" value="PyrdxlP-dep_Trfase_major"/>
</dbReference>
<dbReference type="EMBL" id="JAACXV010002783">
    <property type="protein sequence ID" value="KAF7277336.1"/>
    <property type="molecule type" value="Genomic_DNA"/>
</dbReference>
<gene>
    <name evidence="6" type="ORF">GWI33_008576</name>
</gene>
<dbReference type="OrthoDB" id="639767at2759"/>
<dbReference type="PANTHER" id="PTHR11999">
    <property type="entry name" value="GROUP II PYRIDOXAL-5-PHOSPHATE DECARBOXYLASE"/>
    <property type="match status" value="1"/>
</dbReference>
<dbReference type="GO" id="GO:0005737">
    <property type="term" value="C:cytoplasm"/>
    <property type="evidence" value="ECO:0007669"/>
    <property type="project" value="TreeGrafter"/>
</dbReference>
<sequence>NAASESTLVGLLSGRHKKIKGIKETQEKLQEWEIREKLVAYTSKESNSSVEKSGLIASVKMRLLPTDDEGSLRGDVLDEAIRIDKENGLIPCCVVASLGTTGTCAFDNIEELGQICKRENMWLHIDAAYAGTALSCPEYRYLLNGIEYVDSFNFNPHKWFLVNGDCSAMWFRNTKHVEEAFKYKEAMEASVFEPQLELWQIPDRRRFRALKLW</sequence>
<dbReference type="SUPFAM" id="SSF53383">
    <property type="entry name" value="PLP-dependent transferases"/>
    <property type="match status" value="1"/>
</dbReference>
<evidence type="ECO:0000313" key="6">
    <source>
        <dbReference type="EMBL" id="KAF7277336.1"/>
    </source>
</evidence>
<dbReference type="Pfam" id="PF00282">
    <property type="entry name" value="Pyridoxal_deC"/>
    <property type="match status" value="1"/>
</dbReference>
<dbReference type="InterPro" id="IPR010977">
    <property type="entry name" value="Aromatic_deC"/>
</dbReference>
<evidence type="ECO:0000256" key="2">
    <source>
        <dbReference type="ARBA" id="ARBA00022898"/>
    </source>
</evidence>
<evidence type="ECO:0000256" key="3">
    <source>
        <dbReference type="ARBA" id="ARBA00023239"/>
    </source>
</evidence>
<evidence type="ECO:0000256" key="4">
    <source>
        <dbReference type="PIRSR" id="PIRSR602129-50"/>
    </source>
</evidence>
<evidence type="ECO:0000256" key="5">
    <source>
        <dbReference type="RuleBase" id="RU000382"/>
    </source>
</evidence>
<dbReference type="GO" id="GO:0030170">
    <property type="term" value="F:pyridoxal phosphate binding"/>
    <property type="evidence" value="ECO:0007669"/>
    <property type="project" value="InterPro"/>
</dbReference>
<keyword evidence="7" id="KW-1185">Reference proteome</keyword>
<dbReference type="Proteomes" id="UP000625711">
    <property type="component" value="Unassembled WGS sequence"/>
</dbReference>
<evidence type="ECO:0000313" key="7">
    <source>
        <dbReference type="Proteomes" id="UP000625711"/>
    </source>
</evidence>
<comment type="caution">
    <text evidence="6">The sequence shown here is derived from an EMBL/GenBank/DDBJ whole genome shotgun (WGS) entry which is preliminary data.</text>
</comment>
<dbReference type="GO" id="GO:0004058">
    <property type="term" value="F:aromatic-L-amino-acid decarboxylase activity"/>
    <property type="evidence" value="ECO:0007669"/>
    <property type="project" value="TreeGrafter"/>
</dbReference>
<keyword evidence="3 5" id="KW-0456">Lyase</keyword>
<dbReference type="InterPro" id="IPR002129">
    <property type="entry name" value="PyrdxlP-dep_de-COase"/>
</dbReference>
<dbReference type="Gene3D" id="3.40.640.10">
    <property type="entry name" value="Type I PLP-dependent aspartate aminotransferase-like (Major domain)"/>
    <property type="match status" value="1"/>
</dbReference>
<feature type="modified residue" description="N6-(pyridoxal phosphate)lysine" evidence="4">
    <location>
        <position position="158"/>
    </location>
</feature>
<dbReference type="InterPro" id="IPR015424">
    <property type="entry name" value="PyrdxlP-dep_Trfase"/>
</dbReference>
<keyword evidence="2 4" id="KW-0663">Pyridoxal phosphate</keyword>
<dbReference type="PANTHER" id="PTHR11999:SF60">
    <property type="entry name" value="3,4-DIHYDROXYPHENYLACETALDEHYDE SYNTHASE"/>
    <property type="match status" value="1"/>
</dbReference>
<dbReference type="GO" id="GO:0006584">
    <property type="term" value="P:catecholamine metabolic process"/>
    <property type="evidence" value="ECO:0007669"/>
    <property type="project" value="TreeGrafter"/>
</dbReference>
<feature type="non-terminal residue" evidence="6">
    <location>
        <position position="1"/>
    </location>
</feature>
<dbReference type="GO" id="GO:0019752">
    <property type="term" value="P:carboxylic acid metabolic process"/>
    <property type="evidence" value="ECO:0007669"/>
    <property type="project" value="InterPro"/>
</dbReference>
<evidence type="ECO:0000256" key="1">
    <source>
        <dbReference type="ARBA" id="ARBA00001933"/>
    </source>
</evidence>
<name>A0A834MD72_RHYFE</name>
<dbReference type="AlphaFoldDB" id="A0A834MD72"/>
<reference evidence="6" key="1">
    <citation type="submission" date="2020-08" db="EMBL/GenBank/DDBJ databases">
        <title>Genome sequencing and assembly of the red palm weevil Rhynchophorus ferrugineus.</title>
        <authorList>
            <person name="Dias G.B."/>
            <person name="Bergman C.M."/>
            <person name="Manee M."/>
        </authorList>
    </citation>
    <scope>NUCLEOTIDE SEQUENCE</scope>
    <source>
        <strain evidence="6">AA-2017</strain>
        <tissue evidence="6">Whole larva</tissue>
    </source>
</reference>
<protein>
    <recommendedName>
        <fullName evidence="8">Dopa decarboxylase</fullName>
    </recommendedName>
</protein>
<comment type="similarity">
    <text evidence="5">Belongs to the group II decarboxylase family.</text>
</comment>